<evidence type="ECO:0000313" key="4">
    <source>
        <dbReference type="EnsemblPlants" id="AET4Gv20842800.2"/>
    </source>
</evidence>
<dbReference type="PANTHER" id="PTHR31642:SF335">
    <property type="entry name" value="GENOME ASSEMBLY, CHROMOSOME: II"/>
    <property type="match status" value="1"/>
</dbReference>
<evidence type="ECO:0000256" key="3">
    <source>
        <dbReference type="ARBA" id="ARBA00023315"/>
    </source>
</evidence>
<keyword evidence="5" id="KW-1185">Reference proteome</keyword>
<name>A0A453J9N4_AEGTS</name>
<dbReference type="Gene3D" id="3.30.559.10">
    <property type="entry name" value="Chloramphenicol acetyltransferase-like domain"/>
    <property type="match status" value="2"/>
</dbReference>
<evidence type="ECO:0000256" key="2">
    <source>
        <dbReference type="ARBA" id="ARBA00022679"/>
    </source>
</evidence>
<dbReference type="Pfam" id="PF02458">
    <property type="entry name" value="Transferase"/>
    <property type="match status" value="1"/>
</dbReference>
<organism evidence="4 5">
    <name type="scientific">Aegilops tauschii subsp. strangulata</name>
    <name type="common">Goatgrass</name>
    <dbReference type="NCBI Taxonomy" id="200361"/>
    <lineage>
        <taxon>Eukaryota</taxon>
        <taxon>Viridiplantae</taxon>
        <taxon>Streptophyta</taxon>
        <taxon>Embryophyta</taxon>
        <taxon>Tracheophyta</taxon>
        <taxon>Spermatophyta</taxon>
        <taxon>Magnoliopsida</taxon>
        <taxon>Liliopsida</taxon>
        <taxon>Poales</taxon>
        <taxon>Poaceae</taxon>
        <taxon>BOP clade</taxon>
        <taxon>Pooideae</taxon>
        <taxon>Triticodae</taxon>
        <taxon>Triticeae</taxon>
        <taxon>Triticinae</taxon>
        <taxon>Aegilops</taxon>
    </lineage>
</organism>
<dbReference type="Proteomes" id="UP000015105">
    <property type="component" value="Chromosome 4D"/>
</dbReference>
<dbReference type="PANTHER" id="PTHR31642">
    <property type="entry name" value="TRICHOTHECENE 3-O-ACETYLTRANSFERASE"/>
    <property type="match status" value="1"/>
</dbReference>
<evidence type="ECO:0000313" key="5">
    <source>
        <dbReference type="Proteomes" id="UP000015105"/>
    </source>
</evidence>
<evidence type="ECO:0000256" key="1">
    <source>
        <dbReference type="ARBA" id="ARBA00009861"/>
    </source>
</evidence>
<sequence>KAYPSVCSKRQTEMANDSSRVRVVRRSTVKASVTRPDTVLPVSNLDLLYYPMPLSMVCAYRRPSAGGGFVDVVAAFEAKLSSLLDHFFPLAGRIVANPRSGLPEVHCDNQGAELVVGEVGLALGSLDFGDLDASLARVGVPVQYGADVALSVQLVSFSCGGFVVVWGTNHGLADGCALYMIVDAWSELARSGTIVAAPNYDRSVFCPRAAPSYGPSVGELFMPLVSERLVNALTAGGSMLGRTYYVEERDIAMLRAQASGDGERGASRVEAVSAYLWKVLADTVGSSDESCRMGWWVNGRRRLTTAPEEAMRNYVGNVTTFAVAEASVEAILRRPLPEIASMVRGSIRSTATDEHFQELVDWVEEHKGKGKDNGKAAVKFVETATVGLGSPAMGVTSFASFRIDTDFGFGHAAVAMPTWVDCGRLCSGFVKIMARPGGDGGGGGSWIFGMSIWPKLAAALDSDEQRIFKPLTAEYLGLMAAAN</sequence>
<dbReference type="GO" id="GO:0016747">
    <property type="term" value="F:acyltransferase activity, transferring groups other than amino-acyl groups"/>
    <property type="evidence" value="ECO:0007669"/>
    <property type="project" value="UniProtKB-ARBA"/>
</dbReference>
<comment type="similarity">
    <text evidence="1">Belongs to the plant acyltransferase family.</text>
</comment>
<keyword evidence="3" id="KW-0012">Acyltransferase</keyword>
<reference evidence="4" key="4">
    <citation type="submission" date="2019-03" db="UniProtKB">
        <authorList>
            <consortium name="EnsemblPlants"/>
        </authorList>
    </citation>
    <scope>IDENTIFICATION</scope>
</reference>
<reference evidence="5" key="1">
    <citation type="journal article" date="2014" name="Science">
        <title>Ancient hybridizations among the ancestral genomes of bread wheat.</title>
        <authorList>
            <consortium name="International Wheat Genome Sequencing Consortium,"/>
            <person name="Marcussen T."/>
            <person name="Sandve S.R."/>
            <person name="Heier L."/>
            <person name="Spannagl M."/>
            <person name="Pfeifer M."/>
            <person name="Jakobsen K.S."/>
            <person name="Wulff B.B."/>
            <person name="Steuernagel B."/>
            <person name="Mayer K.F."/>
            <person name="Olsen O.A."/>
        </authorList>
    </citation>
    <scope>NUCLEOTIDE SEQUENCE [LARGE SCALE GENOMIC DNA]</scope>
    <source>
        <strain evidence="5">cv. AL8/78</strain>
    </source>
</reference>
<reference evidence="4" key="5">
    <citation type="journal article" date="2021" name="G3 (Bethesda)">
        <title>Aegilops tauschii genome assembly Aet v5.0 features greater sequence contiguity and improved annotation.</title>
        <authorList>
            <person name="Wang L."/>
            <person name="Zhu T."/>
            <person name="Rodriguez J.C."/>
            <person name="Deal K.R."/>
            <person name="Dubcovsky J."/>
            <person name="McGuire P.E."/>
            <person name="Lux T."/>
            <person name="Spannagl M."/>
            <person name="Mayer K.F.X."/>
            <person name="Baldrich P."/>
            <person name="Meyers B.C."/>
            <person name="Huo N."/>
            <person name="Gu Y.Q."/>
            <person name="Zhou H."/>
            <person name="Devos K.M."/>
            <person name="Bennetzen J.L."/>
            <person name="Unver T."/>
            <person name="Budak H."/>
            <person name="Gulick P.J."/>
            <person name="Galiba G."/>
            <person name="Kalapos B."/>
            <person name="Nelson D.R."/>
            <person name="Li P."/>
            <person name="You F.M."/>
            <person name="Luo M.C."/>
            <person name="Dvorak J."/>
        </authorList>
    </citation>
    <scope>NUCLEOTIDE SEQUENCE [LARGE SCALE GENOMIC DNA]</scope>
    <source>
        <strain evidence="4">cv. AL8/78</strain>
    </source>
</reference>
<dbReference type="InterPro" id="IPR050317">
    <property type="entry name" value="Plant_Fungal_Acyltransferase"/>
</dbReference>
<dbReference type="InterPro" id="IPR023213">
    <property type="entry name" value="CAT-like_dom_sf"/>
</dbReference>
<reference evidence="5" key="2">
    <citation type="journal article" date="2017" name="Nat. Plants">
        <title>The Aegilops tauschii genome reveals multiple impacts of transposons.</title>
        <authorList>
            <person name="Zhao G."/>
            <person name="Zou C."/>
            <person name="Li K."/>
            <person name="Wang K."/>
            <person name="Li T."/>
            <person name="Gao L."/>
            <person name="Zhang X."/>
            <person name="Wang H."/>
            <person name="Yang Z."/>
            <person name="Liu X."/>
            <person name="Jiang W."/>
            <person name="Mao L."/>
            <person name="Kong X."/>
            <person name="Jiao Y."/>
            <person name="Jia J."/>
        </authorList>
    </citation>
    <scope>NUCLEOTIDE SEQUENCE [LARGE SCALE GENOMIC DNA]</scope>
    <source>
        <strain evidence="5">cv. AL8/78</strain>
    </source>
</reference>
<dbReference type="STRING" id="200361.A0A453J9N4"/>
<dbReference type="EnsemblPlants" id="AET4Gv20842800.2">
    <property type="protein sequence ID" value="AET4Gv20842800.2"/>
    <property type="gene ID" value="AET4Gv20842800"/>
</dbReference>
<dbReference type="AlphaFoldDB" id="A0A453J9N4"/>
<protein>
    <submittedName>
        <fullName evidence="4">Uncharacterized protein</fullName>
    </submittedName>
</protein>
<dbReference type="Gramene" id="AET4Gv20842800.2">
    <property type="protein sequence ID" value="AET4Gv20842800.2"/>
    <property type="gene ID" value="AET4Gv20842800"/>
</dbReference>
<proteinExistence type="inferred from homology"/>
<keyword evidence="2" id="KW-0808">Transferase</keyword>
<reference evidence="4" key="3">
    <citation type="journal article" date="2017" name="Nature">
        <title>Genome sequence of the progenitor of the wheat D genome Aegilops tauschii.</title>
        <authorList>
            <person name="Luo M.C."/>
            <person name="Gu Y.Q."/>
            <person name="Puiu D."/>
            <person name="Wang H."/>
            <person name="Twardziok S.O."/>
            <person name="Deal K.R."/>
            <person name="Huo N."/>
            <person name="Zhu T."/>
            <person name="Wang L."/>
            <person name="Wang Y."/>
            <person name="McGuire P.E."/>
            <person name="Liu S."/>
            <person name="Long H."/>
            <person name="Ramasamy R.K."/>
            <person name="Rodriguez J.C."/>
            <person name="Van S.L."/>
            <person name="Yuan L."/>
            <person name="Wang Z."/>
            <person name="Xia Z."/>
            <person name="Xiao L."/>
            <person name="Anderson O.D."/>
            <person name="Ouyang S."/>
            <person name="Liang Y."/>
            <person name="Zimin A.V."/>
            <person name="Pertea G."/>
            <person name="Qi P."/>
            <person name="Bennetzen J.L."/>
            <person name="Dai X."/>
            <person name="Dawson M.W."/>
            <person name="Muller H.G."/>
            <person name="Kugler K."/>
            <person name="Rivarola-Duarte L."/>
            <person name="Spannagl M."/>
            <person name="Mayer K.F.X."/>
            <person name="Lu F.H."/>
            <person name="Bevan M.W."/>
            <person name="Leroy P."/>
            <person name="Li P."/>
            <person name="You F.M."/>
            <person name="Sun Q."/>
            <person name="Liu Z."/>
            <person name="Lyons E."/>
            <person name="Wicker T."/>
            <person name="Salzberg S.L."/>
            <person name="Devos K.M."/>
            <person name="Dvorak J."/>
        </authorList>
    </citation>
    <scope>NUCLEOTIDE SEQUENCE [LARGE SCALE GENOMIC DNA]</scope>
    <source>
        <strain evidence="4">cv. AL8/78</strain>
    </source>
</reference>
<accession>A0A453J9N4</accession>